<dbReference type="Proteomes" id="UP000295292">
    <property type="component" value="Unassembled WGS sequence"/>
</dbReference>
<sequence>MKVVWKYELNKRGIVFAKMPLGAEILSIQAQNNVPCIWALVDPEAELTDRAFETLATGEKVEDDNRRKYIGTYQMYGGEFVFHCFELLKK</sequence>
<keyword evidence="3" id="KW-1185">Reference proteome</keyword>
<proteinExistence type="predicted"/>
<dbReference type="InterPro" id="IPR055776">
    <property type="entry name" value="DUF7352"/>
</dbReference>
<dbReference type="Pfam" id="PF24043">
    <property type="entry name" value="DUF7352"/>
    <property type="match status" value="1"/>
</dbReference>
<feature type="domain" description="DUF7352" evidence="1">
    <location>
        <begin position="1"/>
        <end position="87"/>
    </location>
</feature>
<gene>
    <name evidence="2" type="ORF">CLV99_1016</name>
</gene>
<dbReference type="RefSeq" id="WP_133583350.1">
    <property type="nucleotide sequence ID" value="NZ_SNYV01000011.1"/>
</dbReference>
<organism evidence="2 3">
    <name type="scientific">Sphingobacterium yanglingense</name>
    <dbReference type="NCBI Taxonomy" id="1437280"/>
    <lineage>
        <taxon>Bacteria</taxon>
        <taxon>Pseudomonadati</taxon>
        <taxon>Bacteroidota</taxon>
        <taxon>Sphingobacteriia</taxon>
        <taxon>Sphingobacteriales</taxon>
        <taxon>Sphingobacteriaceae</taxon>
        <taxon>Sphingobacterium</taxon>
    </lineage>
</organism>
<dbReference type="OrthoDB" id="797874at2"/>
<reference evidence="2 3" key="1">
    <citation type="submission" date="2019-03" db="EMBL/GenBank/DDBJ databases">
        <title>Genomic Encyclopedia of Archaeal and Bacterial Type Strains, Phase II (KMG-II): from individual species to whole genera.</title>
        <authorList>
            <person name="Goeker M."/>
        </authorList>
    </citation>
    <scope>NUCLEOTIDE SEQUENCE [LARGE SCALE GENOMIC DNA]</scope>
    <source>
        <strain evidence="2 3">DSM 28353</strain>
    </source>
</reference>
<dbReference type="EMBL" id="SNYV01000011">
    <property type="protein sequence ID" value="TDQ79571.1"/>
    <property type="molecule type" value="Genomic_DNA"/>
</dbReference>
<name>A0A4R6WN92_9SPHI</name>
<evidence type="ECO:0000313" key="2">
    <source>
        <dbReference type="EMBL" id="TDQ79571.1"/>
    </source>
</evidence>
<evidence type="ECO:0000313" key="3">
    <source>
        <dbReference type="Proteomes" id="UP000295292"/>
    </source>
</evidence>
<comment type="caution">
    <text evidence="2">The sequence shown here is derived from an EMBL/GenBank/DDBJ whole genome shotgun (WGS) entry which is preliminary data.</text>
</comment>
<accession>A0A4R6WN92</accession>
<evidence type="ECO:0000259" key="1">
    <source>
        <dbReference type="Pfam" id="PF24043"/>
    </source>
</evidence>
<dbReference type="AlphaFoldDB" id="A0A4R6WN92"/>
<protein>
    <recommendedName>
        <fullName evidence="1">DUF7352 domain-containing protein</fullName>
    </recommendedName>
</protein>